<sequence length="233" mass="26080">MVPCSCLYVCPHYDSLFLSLRLSSLRFPVLVSTFVLTRFPFLVSSCTFVLTMVPCSCLYVCPHHGSLFLSAFVLTMVLCSCLYVCLHYGSLFLSLRLSSPGFPFLVSSSTFVSLRFPVLVSTFVLTMVLCSCLYVCPLYGSLFLSLRLSSLWFSVLVSTFVLTTVICSCLCVCSHYGSLFLSLRARANKAADGERPRECSTLSDVNSPDLYWSWPISFSSTCISDELWHRQHN</sequence>
<comment type="caution">
    <text evidence="2">The sequence shown here is derived from an EMBL/GenBank/DDBJ whole genome shotgun (WGS) entry which is preliminary data.</text>
</comment>
<reference evidence="2" key="1">
    <citation type="journal article" date="2023" name="G3 (Bethesda)">
        <title>A reference genome for the long-term kleptoplast-retaining sea slug Elysia crispata morphotype clarki.</title>
        <authorList>
            <person name="Eastman K.E."/>
            <person name="Pendleton A.L."/>
            <person name="Shaikh M.A."/>
            <person name="Suttiyut T."/>
            <person name="Ogas R."/>
            <person name="Tomko P."/>
            <person name="Gavelis G."/>
            <person name="Widhalm J.R."/>
            <person name="Wisecaver J.H."/>
        </authorList>
    </citation>
    <scope>NUCLEOTIDE SEQUENCE</scope>
    <source>
        <strain evidence="2">ECLA1</strain>
    </source>
</reference>
<dbReference type="EMBL" id="JAWDGP010000620">
    <property type="protein sequence ID" value="KAK3798825.1"/>
    <property type="molecule type" value="Genomic_DNA"/>
</dbReference>
<feature type="transmembrane region" description="Helical" evidence="1">
    <location>
        <begin position="151"/>
        <end position="177"/>
    </location>
</feature>
<gene>
    <name evidence="2" type="ORF">RRG08_007182</name>
</gene>
<name>A0AAE1E9V2_9GAST</name>
<dbReference type="Proteomes" id="UP001283361">
    <property type="component" value="Unassembled WGS sequence"/>
</dbReference>
<accession>A0AAE1E9V2</accession>
<feature type="transmembrane region" description="Helical" evidence="1">
    <location>
        <begin position="39"/>
        <end position="60"/>
    </location>
</feature>
<keyword evidence="1" id="KW-0472">Membrane</keyword>
<protein>
    <submittedName>
        <fullName evidence="2">Uncharacterized protein</fullName>
    </submittedName>
</protein>
<feature type="transmembrane region" description="Helical" evidence="1">
    <location>
        <begin position="114"/>
        <end position="139"/>
    </location>
</feature>
<dbReference type="AlphaFoldDB" id="A0AAE1E9V2"/>
<keyword evidence="1" id="KW-0812">Transmembrane</keyword>
<keyword evidence="3" id="KW-1185">Reference proteome</keyword>
<keyword evidence="1" id="KW-1133">Transmembrane helix</keyword>
<proteinExistence type="predicted"/>
<evidence type="ECO:0000256" key="1">
    <source>
        <dbReference type="SAM" id="Phobius"/>
    </source>
</evidence>
<feature type="transmembrane region" description="Helical" evidence="1">
    <location>
        <begin position="67"/>
        <end position="94"/>
    </location>
</feature>
<evidence type="ECO:0000313" key="2">
    <source>
        <dbReference type="EMBL" id="KAK3798825.1"/>
    </source>
</evidence>
<organism evidence="2 3">
    <name type="scientific">Elysia crispata</name>
    <name type="common">lettuce slug</name>
    <dbReference type="NCBI Taxonomy" id="231223"/>
    <lineage>
        <taxon>Eukaryota</taxon>
        <taxon>Metazoa</taxon>
        <taxon>Spiralia</taxon>
        <taxon>Lophotrochozoa</taxon>
        <taxon>Mollusca</taxon>
        <taxon>Gastropoda</taxon>
        <taxon>Heterobranchia</taxon>
        <taxon>Euthyneura</taxon>
        <taxon>Panpulmonata</taxon>
        <taxon>Sacoglossa</taxon>
        <taxon>Placobranchoidea</taxon>
        <taxon>Plakobranchidae</taxon>
        <taxon>Elysia</taxon>
    </lineage>
</organism>
<evidence type="ECO:0000313" key="3">
    <source>
        <dbReference type="Proteomes" id="UP001283361"/>
    </source>
</evidence>